<dbReference type="PANTHER" id="PTHR33286:SF32">
    <property type="entry name" value="BIFUNCTIONAL INHIBITOR_PLANT LIPID TRANSFER PROTEIN_SEED STORAGE HELICAL DOMAIN-CONTAINING PROTEIN"/>
    <property type="match status" value="1"/>
</dbReference>
<gene>
    <name evidence="3" type="ORF">CQW23_18619</name>
</gene>
<dbReference type="PANTHER" id="PTHR33286">
    <property type="entry name" value="BIFUNCTIONAL INHIBITOR/LIPID-TRANSFER PROTEIN/SEED STORAGE 2S ALBUMIN SUPERFAMILY PROTEIN"/>
    <property type="match status" value="1"/>
</dbReference>
<dbReference type="Gene3D" id="1.10.110.10">
    <property type="entry name" value="Plant lipid-transfer and hydrophobic proteins"/>
    <property type="match status" value="1"/>
</dbReference>
<dbReference type="InterPro" id="IPR036312">
    <property type="entry name" value="Bifun_inhib/LTP/seed_sf"/>
</dbReference>
<dbReference type="STRING" id="33114.A0A2G2W3G1"/>
<protein>
    <recommendedName>
        <fullName evidence="2">Bifunctional inhibitor/plant lipid transfer protein/seed storage helical domain-containing protein</fullName>
    </recommendedName>
</protein>
<proteinExistence type="predicted"/>
<dbReference type="Pfam" id="PF14368">
    <property type="entry name" value="LTP_2"/>
    <property type="match status" value="1"/>
</dbReference>
<evidence type="ECO:0000256" key="1">
    <source>
        <dbReference type="SAM" id="SignalP"/>
    </source>
</evidence>
<reference evidence="3 4" key="1">
    <citation type="journal article" date="2017" name="Genome Biol.">
        <title>New reference genome sequences of hot pepper reveal the massive evolution of plant disease-resistance genes by retroduplication.</title>
        <authorList>
            <person name="Kim S."/>
            <person name="Park J."/>
            <person name="Yeom S.I."/>
            <person name="Kim Y.M."/>
            <person name="Seo E."/>
            <person name="Kim K.T."/>
            <person name="Kim M.S."/>
            <person name="Lee J.M."/>
            <person name="Cheong K."/>
            <person name="Shin H.S."/>
            <person name="Kim S.B."/>
            <person name="Han K."/>
            <person name="Lee J."/>
            <person name="Park M."/>
            <person name="Lee H.A."/>
            <person name="Lee H.Y."/>
            <person name="Lee Y."/>
            <person name="Oh S."/>
            <person name="Lee J.H."/>
            <person name="Choi E."/>
            <person name="Choi E."/>
            <person name="Lee S.E."/>
            <person name="Jeon J."/>
            <person name="Kim H."/>
            <person name="Choi G."/>
            <person name="Song H."/>
            <person name="Lee J."/>
            <person name="Lee S.C."/>
            <person name="Kwon J.K."/>
            <person name="Lee H.Y."/>
            <person name="Koo N."/>
            <person name="Hong Y."/>
            <person name="Kim R.W."/>
            <person name="Kang W.H."/>
            <person name="Huh J.H."/>
            <person name="Kang B.C."/>
            <person name="Yang T.J."/>
            <person name="Lee Y.H."/>
            <person name="Bennetzen J.L."/>
            <person name="Choi D."/>
        </authorList>
    </citation>
    <scope>NUCLEOTIDE SEQUENCE [LARGE SCALE GENOMIC DNA]</scope>
    <source>
        <strain evidence="4">cv. PBC81</strain>
    </source>
</reference>
<feature type="chain" id="PRO_5013699950" description="Bifunctional inhibitor/plant lipid transfer protein/seed storage helical domain-containing protein" evidence="1">
    <location>
        <begin position="22"/>
        <end position="167"/>
    </location>
</feature>
<sequence length="167" mass="18457">MGKPWSMLMAMLVILTLVINSFEVKLASAKMSESACKEERRIGVNACKPVLYGKVPSPKCCERIRLTHVECVCSVITPKLAALVDIKAVVRIVEGCGRRVPRNFKCGTMVSWVSLPTTSTNFTEYLLSPTNNRYQATIVVEKRVECENGKVMVYVNGYASGLSFGDQ</sequence>
<evidence type="ECO:0000313" key="3">
    <source>
        <dbReference type="EMBL" id="PHT39765.1"/>
    </source>
</evidence>
<keyword evidence="1" id="KW-0732">Signal</keyword>
<organism evidence="3 4">
    <name type="scientific">Capsicum baccatum</name>
    <name type="common">Peruvian pepper</name>
    <dbReference type="NCBI Taxonomy" id="33114"/>
    <lineage>
        <taxon>Eukaryota</taxon>
        <taxon>Viridiplantae</taxon>
        <taxon>Streptophyta</taxon>
        <taxon>Embryophyta</taxon>
        <taxon>Tracheophyta</taxon>
        <taxon>Spermatophyta</taxon>
        <taxon>Magnoliopsida</taxon>
        <taxon>eudicotyledons</taxon>
        <taxon>Gunneridae</taxon>
        <taxon>Pentapetalae</taxon>
        <taxon>asterids</taxon>
        <taxon>lamiids</taxon>
        <taxon>Solanales</taxon>
        <taxon>Solanaceae</taxon>
        <taxon>Solanoideae</taxon>
        <taxon>Capsiceae</taxon>
        <taxon>Capsicum</taxon>
    </lineage>
</organism>
<feature type="signal peptide" evidence="1">
    <location>
        <begin position="1"/>
        <end position="21"/>
    </location>
</feature>
<reference evidence="4" key="2">
    <citation type="journal article" date="2017" name="J. Anim. Genet.">
        <title>Multiple reference genome sequences of hot pepper reveal the massive evolution of plant disease resistance genes by retroduplication.</title>
        <authorList>
            <person name="Kim S."/>
            <person name="Park J."/>
            <person name="Yeom S.-I."/>
            <person name="Kim Y.-M."/>
            <person name="Seo E."/>
            <person name="Kim K.-T."/>
            <person name="Kim M.-S."/>
            <person name="Lee J.M."/>
            <person name="Cheong K."/>
            <person name="Shin H.-S."/>
            <person name="Kim S.-B."/>
            <person name="Han K."/>
            <person name="Lee J."/>
            <person name="Park M."/>
            <person name="Lee H.-A."/>
            <person name="Lee H.-Y."/>
            <person name="Lee Y."/>
            <person name="Oh S."/>
            <person name="Lee J.H."/>
            <person name="Choi E."/>
            <person name="Choi E."/>
            <person name="Lee S.E."/>
            <person name="Jeon J."/>
            <person name="Kim H."/>
            <person name="Choi G."/>
            <person name="Song H."/>
            <person name="Lee J."/>
            <person name="Lee S.-C."/>
            <person name="Kwon J.-K."/>
            <person name="Lee H.-Y."/>
            <person name="Koo N."/>
            <person name="Hong Y."/>
            <person name="Kim R.W."/>
            <person name="Kang W.-H."/>
            <person name="Huh J.H."/>
            <person name="Kang B.-C."/>
            <person name="Yang T.-J."/>
            <person name="Lee Y.-H."/>
            <person name="Bennetzen J.L."/>
            <person name="Choi D."/>
        </authorList>
    </citation>
    <scope>NUCLEOTIDE SEQUENCE [LARGE SCALE GENOMIC DNA]</scope>
    <source>
        <strain evidence="4">cv. PBC81</strain>
    </source>
</reference>
<comment type="caution">
    <text evidence="3">The sequence shown here is derived from an EMBL/GenBank/DDBJ whole genome shotgun (WGS) entry which is preliminary data.</text>
</comment>
<feature type="domain" description="Bifunctional inhibitor/plant lipid transfer protein/seed storage helical" evidence="2">
    <location>
        <begin position="26"/>
        <end position="106"/>
    </location>
</feature>
<name>A0A2G2W3G1_CAPBA</name>
<dbReference type="SUPFAM" id="SSF47699">
    <property type="entry name" value="Bifunctional inhibitor/lipid-transfer protein/seed storage 2S albumin"/>
    <property type="match status" value="1"/>
</dbReference>
<evidence type="ECO:0000259" key="2">
    <source>
        <dbReference type="Pfam" id="PF14368"/>
    </source>
</evidence>
<dbReference type="OrthoDB" id="1885440at2759"/>
<dbReference type="InterPro" id="IPR016140">
    <property type="entry name" value="Bifunc_inhib/LTP/seed_store"/>
</dbReference>
<dbReference type="AlphaFoldDB" id="A0A2G2W3G1"/>
<dbReference type="EMBL" id="MLFT02000008">
    <property type="protein sequence ID" value="PHT39765.1"/>
    <property type="molecule type" value="Genomic_DNA"/>
</dbReference>
<keyword evidence="4" id="KW-1185">Reference proteome</keyword>
<accession>A0A2G2W3G1</accession>
<evidence type="ECO:0000313" key="4">
    <source>
        <dbReference type="Proteomes" id="UP000224567"/>
    </source>
</evidence>
<dbReference type="Proteomes" id="UP000224567">
    <property type="component" value="Unassembled WGS sequence"/>
</dbReference>